<reference evidence="2 4" key="2">
    <citation type="submission" date="2018-06" db="EMBL/GenBank/DDBJ databases">
        <authorList>
            <consortium name="Pathogen Informatics"/>
            <person name="Doyle S."/>
        </authorList>
    </citation>
    <scope>NUCLEOTIDE SEQUENCE [LARGE SCALE GENOMIC DNA]</scope>
    <source>
        <strain evidence="2 4">NCTC10293</strain>
    </source>
</reference>
<accession>A0A1S9ZYR2</accession>
<keyword evidence="3" id="KW-1185">Reference proteome</keyword>
<dbReference type="Proteomes" id="UP000255279">
    <property type="component" value="Unassembled WGS sequence"/>
</dbReference>
<dbReference type="Proteomes" id="UP000190435">
    <property type="component" value="Unassembled WGS sequence"/>
</dbReference>
<sequence length="78" mass="8568">MQGIDYDLVPCHISEIKSGDTVLVDGKLKTISQSNIKIKDGMMTLCGDSYHLGNKPVPRVRIKRAVSQSVSPKGFVYC</sequence>
<name>A0A1S9ZYR2_9GAMM</name>
<reference evidence="1 3" key="1">
    <citation type="submission" date="2017-02" db="EMBL/GenBank/DDBJ databases">
        <title>Draft genome sequence of Moraxella caviae CCUG 355 type strain.</title>
        <authorList>
            <person name="Engstrom-Jakobsson H."/>
            <person name="Salva-Serra F."/>
            <person name="Thorell K."/>
            <person name="Gonzales-Siles L."/>
            <person name="Karlsson R."/>
            <person name="Boulund F."/>
            <person name="Engstrand L."/>
            <person name="Moore E."/>
        </authorList>
    </citation>
    <scope>NUCLEOTIDE SEQUENCE [LARGE SCALE GENOMIC DNA]</scope>
    <source>
        <strain evidence="1 3">CCUG 355</strain>
    </source>
</reference>
<dbReference type="EMBL" id="UGQE01000002">
    <property type="protein sequence ID" value="STZ13681.1"/>
    <property type="molecule type" value="Genomic_DNA"/>
</dbReference>
<dbReference type="OrthoDB" id="5880927at2"/>
<gene>
    <name evidence="1" type="ORF">B0181_07925</name>
    <name evidence="2" type="ORF">NCTC10293_01259</name>
</gene>
<evidence type="ECO:0000313" key="4">
    <source>
        <dbReference type="Proteomes" id="UP000255279"/>
    </source>
</evidence>
<dbReference type="EMBL" id="MUXU01000048">
    <property type="protein sequence ID" value="OOR88635.1"/>
    <property type="molecule type" value="Genomic_DNA"/>
</dbReference>
<evidence type="ECO:0000313" key="3">
    <source>
        <dbReference type="Proteomes" id="UP000190435"/>
    </source>
</evidence>
<proteinExistence type="predicted"/>
<protein>
    <submittedName>
        <fullName evidence="1">Uncharacterized protein</fullName>
    </submittedName>
</protein>
<dbReference type="RefSeq" id="WP_078276970.1">
    <property type="nucleotide sequence ID" value="NZ_MUXU01000048.1"/>
</dbReference>
<organism evidence="1 3">
    <name type="scientific">Moraxella caviae</name>
    <dbReference type="NCBI Taxonomy" id="34060"/>
    <lineage>
        <taxon>Bacteria</taxon>
        <taxon>Pseudomonadati</taxon>
        <taxon>Pseudomonadota</taxon>
        <taxon>Gammaproteobacteria</taxon>
        <taxon>Moraxellales</taxon>
        <taxon>Moraxellaceae</taxon>
        <taxon>Moraxella</taxon>
    </lineage>
</organism>
<evidence type="ECO:0000313" key="2">
    <source>
        <dbReference type="EMBL" id="STZ13681.1"/>
    </source>
</evidence>
<dbReference type="AlphaFoldDB" id="A0A1S9ZYR2"/>
<evidence type="ECO:0000313" key="1">
    <source>
        <dbReference type="EMBL" id="OOR88635.1"/>
    </source>
</evidence>